<feature type="compositionally biased region" description="Low complexity" evidence="1">
    <location>
        <begin position="143"/>
        <end position="155"/>
    </location>
</feature>
<evidence type="ECO:0000256" key="1">
    <source>
        <dbReference type="SAM" id="MobiDB-lite"/>
    </source>
</evidence>
<proteinExistence type="predicted"/>
<feature type="region of interest" description="Disordered" evidence="1">
    <location>
        <begin position="143"/>
        <end position="163"/>
    </location>
</feature>
<evidence type="ECO:0000313" key="3">
    <source>
        <dbReference type="Proteomes" id="UP000499080"/>
    </source>
</evidence>
<protein>
    <submittedName>
        <fullName evidence="2">Uncharacterized protein</fullName>
    </submittedName>
</protein>
<keyword evidence="3" id="KW-1185">Reference proteome</keyword>
<organism evidence="2 3">
    <name type="scientific">Araneus ventricosus</name>
    <name type="common">Orbweaver spider</name>
    <name type="synonym">Epeira ventricosa</name>
    <dbReference type="NCBI Taxonomy" id="182803"/>
    <lineage>
        <taxon>Eukaryota</taxon>
        <taxon>Metazoa</taxon>
        <taxon>Ecdysozoa</taxon>
        <taxon>Arthropoda</taxon>
        <taxon>Chelicerata</taxon>
        <taxon>Arachnida</taxon>
        <taxon>Araneae</taxon>
        <taxon>Araneomorphae</taxon>
        <taxon>Entelegynae</taxon>
        <taxon>Araneoidea</taxon>
        <taxon>Araneidae</taxon>
        <taxon>Araneus</taxon>
    </lineage>
</organism>
<dbReference type="Proteomes" id="UP000499080">
    <property type="component" value="Unassembled WGS sequence"/>
</dbReference>
<accession>A0A4Y2E141</accession>
<dbReference type="AlphaFoldDB" id="A0A4Y2E141"/>
<gene>
    <name evidence="2" type="ORF">AVEN_144452_1</name>
</gene>
<name>A0A4Y2E141_ARAVE</name>
<comment type="caution">
    <text evidence="2">The sequence shown here is derived from an EMBL/GenBank/DDBJ whole genome shotgun (WGS) entry which is preliminary data.</text>
</comment>
<evidence type="ECO:0000313" key="2">
    <source>
        <dbReference type="EMBL" id="GBM22671.1"/>
    </source>
</evidence>
<dbReference type="EMBL" id="BGPR01000484">
    <property type="protein sequence ID" value="GBM22671.1"/>
    <property type="molecule type" value="Genomic_DNA"/>
</dbReference>
<reference evidence="2 3" key="1">
    <citation type="journal article" date="2019" name="Sci. Rep.">
        <title>Orb-weaving spider Araneus ventricosus genome elucidates the spidroin gene catalogue.</title>
        <authorList>
            <person name="Kono N."/>
            <person name="Nakamura H."/>
            <person name="Ohtoshi R."/>
            <person name="Moran D.A.P."/>
            <person name="Shinohara A."/>
            <person name="Yoshida Y."/>
            <person name="Fujiwara M."/>
            <person name="Mori M."/>
            <person name="Tomita M."/>
            <person name="Arakawa K."/>
        </authorList>
    </citation>
    <scope>NUCLEOTIDE SEQUENCE [LARGE SCALE GENOMIC DNA]</scope>
</reference>
<sequence length="163" mass="18444">MKSFCLTGSIVLDRESALEKEGGVETPQRYRPPFLGNSTHRFSRETSVHCTTNFHLSTLFAEFRLQPARHLCIDSGRNMYLTFGATIAWWHDIGFGAGGLQTRNPILLKIRRVWTPLHIKSYLVVQHSPAGVVWEFGAQVSSSSSDRSSELQSPSQTMSYRFH</sequence>